<sequence>MSWSEGNKEEGRPATASPHAVPTTHGQAVARANPQGAIARRGGAYGHDGLWPAHWGDSHWQRSARKGLLPVVVTASTAGVATPLQGSCRWARTAATCVGTAIATA</sequence>
<dbReference type="AlphaFoldDB" id="A0A426XCB5"/>
<dbReference type="Proteomes" id="UP000287651">
    <property type="component" value="Unassembled WGS sequence"/>
</dbReference>
<gene>
    <name evidence="2" type="ORF">B296_00051015</name>
</gene>
<evidence type="ECO:0000313" key="2">
    <source>
        <dbReference type="EMBL" id="RRT37094.1"/>
    </source>
</evidence>
<feature type="region of interest" description="Disordered" evidence="1">
    <location>
        <begin position="1"/>
        <end position="44"/>
    </location>
</feature>
<evidence type="ECO:0000313" key="3">
    <source>
        <dbReference type="Proteomes" id="UP000287651"/>
    </source>
</evidence>
<accession>A0A426XCB5</accession>
<comment type="caution">
    <text evidence="2">The sequence shown here is derived from an EMBL/GenBank/DDBJ whole genome shotgun (WGS) entry which is preliminary data.</text>
</comment>
<dbReference type="EMBL" id="AMZH03022693">
    <property type="protein sequence ID" value="RRT37094.1"/>
    <property type="molecule type" value="Genomic_DNA"/>
</dbReference>
<reference evidence="2 3" key="1">
    <citation type="journal article" date="2014" name="Agronomy (Basel)">
        <title>A Draft Genome Sequence for Ensete ventricosum, the Drought-Tolerant Tree Against Hunger.</title>
        <authorList>
            <person name="Harrison J."/>
            <person name="Moore K.A."/>
            <person name="Paszkiewicz K."/>
            <person name="Jones T."/>
            <person name="Grant M."/>
            <person name="Ambacheew D."/>
            <person name="Muzemil S."/>
            <person name="Studholme D.J."/>
        </authorList>
    </citation>
    <scope>NUCLEOTIDE SEQUENCE [LARGE SCALE GENOMIC DNA]</scope>
</reference>
<name>A0A426XCB5_ENSVE</name>
<evidence type="ECO:0000256" key="1">
    <source>
        <dbReference type="SAM" id="MobiDB-lite"/>
    </source>
</evidence>
<proteinExistence type="predicted"/>
<protein>
    <submittedName>
        <fullName evidence="2">Uncharacterized protein</fullName>
    </submittedName>
</protein>
<organism evidence="2 3">
    <name type="scientific">Ensete ventricosum</name>
    <name type="common">Abyssinian banana</name>
    <name type="synonym">Musa ensete</name>
    <dbReference type="NCBI Taxonomy" id="4639"/>
    <lineage>
        <taxon>Eukaryota</taxon>
        <taxon>Viridiplantae</taxon>
        <taxon>Streptophyta</taxon>
        <taxon>Embryophyta</taxon>
        <taxon>Tracheophyta</taxon>
        <taxon>Spermatophyta</taxon>
        <taxon>Magnoliopsida</taxon>
        <taxon>Liliopsida</taxon>
        <taxon>Zingiberales</taxon>
        <taxon>Musaceae</taxon>
        <taxon>Ensete</taxon>
    </lineage>
</organism>
<feature type="compositionally biased region" description="Basic and acidic residues" evidence="1">
    <location>
        <begin position="1"/>
        <end position="12"/>
    </location>
</feature>